<name>A0ABM0GT89_SACKO</name>
<feature type="transmembrane region" description="Helical" evidence="7">
    <location>
        <begin position="65"/>
        <end position="82"/>
    </location>
</feature>
<feature type="transmembrane region" description="Helical" evidence="7">
    <location>
        <begin position="115"/>
        <end position="139"/>
    </location>
</feature>
<evidence type="ECO:0000259" key="8">
    <source>
        <dbReference type="Pfam" id="PF13886"/>
    </source>
</evidence>
<keyword evidence="4 7" id="KW-1133">Transmembrane helix</keyword>
<organism evidence="9 10">
    <name type="scientific">Saccoglossus kowalevskii</name>
    <name type="common">Acorn worm</name>
    <dbReference type="NCBI Taxonomy" id="10224"/>
    <lineage>
        <taxon>Eukaryota</taxon>
        <taxon>Metazoa</taxon>
        <taxon>Hemichordata</taxon>
        <taxon>Enteropneusta</taxon>
        <taxon>Harrimaniidae</taxon>
        <taxon>Saccoglossus</taxon>
    </lineage>
</organism>
<accession>A0ABM0GT89</accession>
<comment type="subcellular location">
    <subcellularLocation>
        <location evidence="1">Membrane</location>
        <topology evidence="1">Multi-pass membrane protein</topology>
    </subcellularLocation>
</comment>
<dbReference type="InterPro" id="IPR040236">
    <property type="entry name" value="TMEM198"/>
</dbReference>
<keyword evidence="9" id="KW-1185">Reference proteome</keyword>
<evidence type="ECO:0000256" key="1">
    <source>
        <dbReference type="ARBA" id="ARBA00004141"/>
    </source>
</evidence>
<protein>
    <recommendedName>
        <fullName evidence="6">Transmembrane protein 198</fullName>
    </recommendedName>
</protein>
<feature type="transmembrane region" description="Helical" evidence="7">
    <location>
        <begin position="37"/>
        <end position="58"/>
    </location>
</feature>
<evidence type="ECO:0000313" key="9">
    <source>
        <dbReference type="Proteomes" id="UP000694865"/>
    </source>
</evidence>
<dbReference type="GeneID" id="100376630"/>
<feature type="domain" description="TM7S3/TM198-like" evidence="8">
    <location>
        <begin position="45"/>
        <end position="235"/>
    </location>
</feature>
<feature type="transmembrane region" description="Helical" evidence="7">
    <location>
        <begin position="145"/>
        <end position="164"/>
    </location>
</feature>
<dbReference type="PANTHER" id="PTHR31247:SF5">
    <property type="entry name" value="DUF4203 DOMAIN-CONTAINING PROTEIN"/>
    <property type="match status" value="1"/>
</dbReference>
<reference evidence="10" key="1">
    <citation type="submission" date="2025-08" db="UniProtKB">
        <authorList>
            <consortium name="RefSeq"/>
        </authorList>
    </citation>
    <scope>IDENTIFICATION</scope>
    <source>
        <tissue evidence="10">Testes</tissue>
    </source>
</reference>
<dbReference type="RefSeq" id="XP_002736861.1">
    <property type="nucleotide sequence ID" value="XM_002736815.2"/>
</dbReference>
<sequence>MASMKEMLMSLATERQDIATEVPTETTSPCEKLSFDYQIATAVICALSFVFGIVFCFFGYRCFKAVLFLIGFIFGSILVYAICNEEGFLTPALNAGIAMGAGVLCGMITMLVQYVGLFMTGFHLGLFLASAILIALEQFWHPSNLWIPVGILFGTGLLFAVVTLQWQKTCTILATSLIGGAMITTSVDYYIEKFDMVQYVWDRFTAVNSSPVCWFSWIILAVWPLLFLFGVIIQFRITGKNYDHHEVVASPKRKRVELAKIRQREARETRHQRYRTVYKTRRFNGDVVSQAYLQSIQSQLSPEMKKIASKTHLAPTPPSISETQLQVQLTGCTSLTDTNAAAV</sequence>
<feature type="transmembrane region" description="Helical" evidence="7">
    <location>
        <begin position="88"/>
        <end position="108"/>
    </location>
</feature>
<dbReference type="Proteomes" id="UP000694865">
    <property type="component" value="Unplaced"/>
</dbReference>
<dbReference type="InterPro" id="IPR025256">
    <property type="entry name" value="TM7S3/TM198-like_dom"/>
</dbReference>
<proteinExistence type="inferred from homology"/>
<dbReference type="PANTHER" id="PTHR31247">
    <property type="entry name" value="TRANSMEMBRANE PROTEIN 198 FAMILY MEMBER"/>
    <property type="match status" value="1"/>
</dbReference>
<keyword evidence="5 7" id="KW-0472">Membrane</keyword>
<evidence type="ECO:0000313" key="10">
    <source>
        <dbReference type="RefSeq" id="XP_002736861.1"/>
    </source>
</evidence>
<dbReference type="Pfam" id="PF13886">
    <property type="entry name" value="TM7S3_TM198"/>
    <property type="match status" value="1"/>
</dbReference>
<gene>
    <name evidence="10" type="primary">LOC100376630</name>
</gene>
<feature type="transmembrane region" description="Helical" evidence="7">
    <location>
        <begin position="171"/>
        <end position="191"/>
    </location>
</feature>
<evidence type="ECO:0000256" key="6">
    <source>
        <dbReference type="ARBA" id="ARBA00049737"/>
    </source>
</evidence>
<evidence type="ECO:0000256" key="4">
    <source>
        <dbReference type="ARBA" id="ARBA00022989"/>
    </source>
</evidence>
<comment type="similarity">
    <text evidence="2">Belongs to the TMEM198 family.</text>
</comment>
<feature type="transmembrane region" description="Helical" evidence="7">
    <location>
        <begin position="214"/>
        <end position="235"/>
    </location>
</feature>
<evidence type="ECO:0000256" key="7">
    <source>
        <dbReference type="SAM" id="Phobius"/>
    </source>
</evidence>
<evidence type="ECO:0000256" key="5">
    <source>
        <dbReference type="ARBA" id="ARBA00023136"/>
    </source>
</evidence>
<evidence type="ECO:0000256" key="2">
    <source>
        <dbReference type="ARBA" id="ARBA00006244"/>
    </source>
</evidence>
<keyword evidence="3 7" id="KW-0812">Transmembrane</keyword>
<evidence type="ECO:0000256" key="3">
    <source>
        <dbReference type="ARBA" id="ARBA00022692"/>
    </source>
</evidence>